<dbReference type="InterPro" id="IPR015927">
    <property type="entry name" value="Peptidase_S24_S26A/B/C"/>
</dbReference>
<evidence type="ECO:0000259" key="1">
    <source>
        <dbReference type="Pfam" id="PF00717"/>
    </source>
</evidence>
<dbReference type="Pfam" id="PF00717">
    <property type="entry name" value="Peptidase_S24"/>
    <property type="match status" value="1"/>
</dbReference>
<dbReference type="EMBL" id="CADILE010000028">
    <property type="protein sequence ID" value="CAB3924810.1"/>
    <property type="molecule type" value="Genomic_DNA"/>
</dbReference>
<evidence type="ECO:0000313" key="3">
    <source>
        <dbReference type="Proteomes" id="UP000494122"/>
    </source>
</evidence>
<dbReference type="InterPro" id="IPR039418">
    <property type="entry name" value="LexA-like"/>
</dbReference>
<evidence type="ECO:0000313" key="2">
    <source>
        <dbReference type="EMBL" id="CAB3924810.1"/>
    </source>
</evidence>
<dbReference type="Gene3D" id="2.10.109.10">
    <property type="entry name" value="Umud Fragment, subunit A"/>
    <property type="match status" value="1"/>
</dbReference>
<dbReference type="AlphaFoldDB" id="A0A6S7ESL9"/>
<dbReference type="InterPro" id="IPR036286">
    <property type="entry name" value="LexA/Signal_pep-like_sf"/>
</dbReference>
<dbReference type="Proteomes" id="UP000494122">
    <property type="component" value="Unassembled WGS sequence"/>
</dbReference>
<dbReference type="CDD" id="cd06529">
    <property type="entry name" value="S24_LexA-like"/>
    <property type="match status" value="1"/>
</dbReference>
<reference evidence="2 3" key="1">
    <citation type="submission" date="2020-04" db="EMBL/GenBank/DDBJ databases">
        <authorList>
            <person name="De Canck E."/>
        </authorList>
    </citation>
    <scope>NUCLEOTIDE SEQUENCE [LARGE SCALE GENOMIC DNA]</scope>
    <source>
        <strain evidence="2 3">LMG 3328</strain>
    </source>
</reference>
<organism evidence="2 3">
    <name type="scientific">Achromobacter ruhlandii</name>
    <dbReference type="NCBI Taxonomy" id="72557"/>
    <lineage>
        <taxon>Bacteria</taxon>
        <taxon>Pseudomonadati</taxon>
        <taxon>Pseudomonadota</taxon>
        <taxon>Betaproteobacteria</taxon>
        <taxon>Burkholderiales</taxon>
        <taxon>Alcaligenaceae</taxon>
        <taxon>Achromobacter</taxon>
    </lineage>
</organism>
<sequence>MEPDIKDGWALLVVPVENLLPQDIVLGNVYAINYDGKMLVKTVTRDELTGRWVARSKNRRYQDIPLQGDANVRILGPVVWAGGILH</sequence>
<protein>
    <recommendedName>
        <fullName evidence="1">Peptidase S24/S26A/S26B/S26C domain-containing protein</fullName>
    </recommendedName>
</protein>
<feature type="domain" description="Peptidase S24/S26A/S26B/S26C" evidence="1">
    <location>
        <begin position="1"/>
        <end position="79"/>
    </location>
</feature>
<gene>
    <name evidence="2" type="ORF">LMG3328_05724</name>
</gene>
<name>A0A6S7ESL9_9BURK</name>
<accession>A0A6S7ESL9</accession>
<proteinExistence type="predicted"/>
<dbReference type="SUPFAM" id="SSF51306">
    <property type="entry name" value="LexA/Signal peptidase"/>
    <property type="match status" value="1"/>
</dbReference>